<accession>A0A4R1Y0W4</accession>
<evidence type="ECO:0008006" key="3">
    <source>
        <dbReference type="Google" id="ProtNLM"/>
    </source>
</evidence>
<dbReference type="EMBL" id="SLVJ01000003">
    <property type="protein sequence ID" value="TCM69151.1"/>
    <property type="molecule type" value="Genomic_DNA"/>
</dbReference>
<evidence type="ECO:0000313" key="1">
    <source>
        <dbReference type="EMBL" id="TCM69151.1"/>
    </source>
</evidence>
<keyword evidence="2" id="KW-1185">Reference proteome</keyword>
<proteinExistence type="predicted"/>
<name>A0A4R1Y0W4_ACICA</name>
<dbReference type="PANTHER" id="PTHR34817">
    <property type="entry name" value="NUCLEOTIDYLTRANSFERASE"/>
    <property type="match status" value="1"/>
</dbReference>
<dbReference type="InterPro" id="IPR018775">
    <property type="entry name" value="RlaP"/>
</dbReference>
<reference evidence="1 2" key="1">
    <citation type="submission" date="2019-03" db="EMBL/GenBank/DDBJ databases">
        <title>Genomic analyses of the natural microbiome of Caenorhabditis elegans.</title>
        <authorList>
            <person name="Samuel B."/>
        </authorList>
    </citation>
    <scope>NUCLEOTIDE SEQUENCE [LARGE SCALE GENOMIC DNA]</scope>
    <source>
        <strain evidence="1 2">JUb89</strain>
    </source>
</reference>
<protein>
    <recommendedName>
        <fullName evidence="3">Nucleotidyltransferase</fullName>
    </recommendedName>
</protein>
<organism evidence="1 2">
    <name type="scientific">Acinetobacter calcoaceticus</name>
    <dbReference type="NCBI Taxonomy" id="471"/>
    <lineage>
        <taxon>Bacteria</taxon>
        <taxon>Pseudomonadati</taxon>
        <taxon>Pseudomonadota</taxon>
        <taxon>Gammaproteobacteria</taxon>
        <taxon>Moraxellales</taxon>
        <taxon>Moraxellaceae</taxon>
        <taxon>Acinetobacter</taxon>
        <taxon>Acinetobacter calcoaceticus/baumannii complex</taxon>
    </lineage>
</organism>
<dbReference type="PANTHER" id="PTHR34817:SF2">
    <property type="entry name" value="NUCLEOTIDYLTRANSFERASE"/>
    <property type="match status" value="1"/>
</dbReference>
<evidence type="ECO:0000313" key="2">
    <source>
        <dbReference type="Proteomes" id="UP000294963"/>
    </source>
</evidence>
<dbReference type="AlphaFoldDB" id="A0A4R1Y0W4"/>
<comment type="caution">
    <text evidence="1">The sequence shown here is derived from an EMBL/GenBank/DDBJ whole genome shotgun (WGS) entry which is preliminary data.</text>
</comment>
<dbReference type="Proteomes" id="UP000294963">
    <property type="component" value="Unassembled WGS sequence"/>
</dbReference>
<sequence length="254" mass="29705">MDIPLHIQQVFQDRDDIPLLYIESGSRLWGMASPDSDYDVRGFHLSSKATYFDYRKHRDLIEIMDGDFDFVSYDLDKMFGLLAKSNPTVLEWVRAHIVYLNQFAGWDEFVTGLLARIDYRALYYHYLSLAKGGMHVMQTPNNFTYKKVFYSIRGLMSAELAMAQQMPALKITELFQQVAEHDPLRLWAEDYLLIKQQQREKAVIPEATQLEITDLLNSKIASLSEVQMSKGHKQTELQQYLSNYSYELKQHYYG</sequence>
<dbReference type="Pfam" id="PF10127">
    <property type="entry name" value="RlaP"/>
    <property type="match status" value="1"/>
</dbReference>
<dbReference type="OrthoDB" id="9796845at2"/>
<gene>
    <name evidence="1" type="ORF">EC844_10396</name>
</gene>